<proteinExistence type="predicted"/>
<evidence type="ECO:0000313" key="3">
    <source>
        <dbReference type="EMBL" id="MBJ3809058.1"/>
    </source>
</evidence>
<dbReference type="Proteomes" id="UP000634780">
    <property type="component" value="Unassembled WGS sequence"/>
</dbReference>
<dbReference type="RefSeq" id="WP_190117304.1">
    <property type="nucleotide sequence ID" value="NZ_BMVR01000007.1"/>
</dbReference>
<dbReference type="Gene3D" id="2.120.10.80">
    <property type="entry name" value="Kelch-type beta propeller"/>
    <property type="match status" value="2"/>
</dbReference>
<name>A0ABS0X7C0_9ACTN</name>
<dbReference type="InterPro" id="IPR015915">
    <property type="entry name" value="Kelch-typ_b-propeller"/>
</dbReference>
<organism evidence="3 4">
    <name type="scientific">Streptomyces flavofungini</name>
    <dbReference type="NCBI Taxonomy" id="68200"/>
    <lineage>
        <taxon>Bacteria</taxon>
        <taxon>Bacillati</taxon>
        <taxon>Actinomycetota</taxon>
        <taxon>Actinomycetes</taxon>
        <taxon>Kitasatosporales</taxon>
        <taxon>Streptomycetaceae</taxon>
        <taxon>Streptomyces</taxon>
    </lineage>
</organism>
<dbReference type="SMART" id="SM00612">
    <property type="entry name" value="Kelch"/>
    <property type="match status" value="6"/>
</dbReference>
<dbReference type="InterPro" id="IPR011043">
    <property type="entry name" value="Gal_Oxase/kelch_b-propeller"/>
</dbReference>
<comment type="caution">
    <text evidence="3">The sequence shown here is derived from an EMBL/GenBank/DDBJ whole genome shotgun (WGS) entry which is preliminary data.</text>
</comment>
<keyword evidence="4" id="KW-1185">Reference proteome</keyword>
<dbReference type="SUPFAM" id="SSF50965">
    <property type="entry name" value="Galactose oxidase, central domain"/>
    <property type="match status" value="1"/>
</dbReference>
<dbReference type="Pfam" id="PF01344">
    <property type="entry name" value="Kelch_1"/>
    <property type="match status" value="2"/>
</dbReference>
<accession>A0ABS0X7C0</accession>
<dbReference type="InterPro" id="IPR037293">
    <property type="entry name" value="Gal_Oxidase_central_sf"/>
</dbReference>
<dbReference type="Gene3D" id="2.130.10.80">
    <property type="entry name" value="Galactose oxidase/kelch, beta-propeller"/>
    <property type="match status" value="1"/>
</dbReference>
<keyword evidence="2" id="KW-0677">Repeat</keyword>
<dbReference type="EMBL" id="JAEKOZ010000010">
    <property type="protein sequence ID" value="MBJ3809058.1"/>
    <property type="molecule type" value="Genomic_DNA"/>
</dbReference>
<reference evidence="3 4" key="1">
    <citation type="submission" date="2020-12" db="EMBL/GenBank/DDBJ databases">
        <title>Streptomyces typhae sp. nov., a novel endophytic actinomycete isolated from the root of cattail pollen (Typha angustifolia L.).</title>
        <authorList>
            <person name="Peng C."/>
            <person name="Liu C."/>
        </authorList>
    </citation>
    <scope>NUCLEOTIDE SEQUENCE [LARGE SCALE GENOMIC DNA]</scope>
    <source>
        <strain evidence="3 4">JCM 4753</strain>
    </source>
</reference>
<dbReference type="PANTHER" id="PTHR46344">
    <property type="entry name" value="OS02G0202900 PROTEIN"/>
    <property type="match status" value="1"/>
</dbReference>
<gene>
    <name evidence="3" type="ORF">JGB26_18360</name>
</gene>
<protein>
    <submittedName>
        <fullName evidence="3">Kelch-like protein 17</fullName>
    </submittedName>
</protein>
<dbReference type="PANTHER" id="PTHR46344:SF27">
    <property type="entry name" value="KELCH REPEAT SUPERFAMILY PROTEIN"/>
    <property type="match status" value="1"/>
</dbReference>
<dbReference type="InterPro" id="IPR006652">
    <property type="entry name" value="Kelch_1"/>
</dbReference>
<evidence type="ECO:0000256" key="1">
    <source>
        <dbReference type="ARBA" id="ARBA00022441"/>
    </source>
</evidence>
<keyword evidence="1" id="KW-0880">Kelch repeat</keyword>
<sequence length="389" mass="38577">MTTISARATGSWTSAPGLPEAATWYGQHDNAVPLANGDAVLVAGGADSVSAAVSQAAVYNAAAGTWLPVGALNTPRRLHTLTLLAGGKVLATGGTSGSAPGAPALATTELYDPATQAWTPSGTMAGTRAGHSAVLLADGRVLVAGGSTVRSAQTTKALRTAELYDPATDTWSAAGDMTEARTGHTAVPLAGGAVLVCGGTTPVGGADEPALAFCELYDSATKKWAPTGSLRAPRSHHQATRLSDTKVLVTGGTALGAPGGGAFDPFSQRTAELYDLTSGAWGPAADMPAGRALHRALPFGPNGVLVIGGAADDKDETGYRSALRYDAAADSWTSVAGLADGRWAFAAAPLPGGKVLVTGGTARTGTAAADPAVAELTASTEIFTAGGSS</sequence>
<evidence type="ECO:0000256" key="2">
    <source>
        <dbReference type="ARBA" id="ARBA00022737"/>
    </source>
</evidence>
<evidence type="ECO:0000313" key="4">
    <source>
        <dbReference type="Proteomes" id="UP000634780"/>
    </source>
</evidence>